<dbReference type="InterPro" id="IPR013783">
    <property type="entry name" value="Ig-like_fold"/>
</dbReference>
<dbReference type="STRING" id="1328313.DS2_07818"/>
<organism evidence="3 4">
    <name type="scientific">Catenovulum agarivorans DS-2</name>
    <dbReference type="NCBI Taxonomy" id="1328313"/>
    <lineage>
        <taxon>Bacteria</taxon>
        <taxon>Pseudomonadati</taxon>
        <taxon>Pseudomonadota</taxon>
        <taxon>Gammaproteobacteria</taxon>
        <taxon>Alteromonadales</taxon>
        <taxon>Alteromonadaceae</taxon>
        <taxon>Catenovulum</taxon>
    </lineage>
</organism>
<keyword evidence="2" id="KW-0732">Signal</keyword>
<evidence type="ECO:0000256" key="1">
    <source>
        <dbReference type="SAM" id="MobiDB-lite"/>
    </source>
</evidence>
<dbReference type="EMBL" id="ARZY01000011">
    <property type="protein sequence ID" value="EWH10524.1"/>
    <property type="molecule type" value="Genomic_DNA"/>
</dbReference>
<gene>
    <name evidence="3" type="ORF">DS2_07818</name>
</gene>
<dbReference type="PATRIC" id="fig|1328313.3.peg.1599"/>
<keyword evidence="4" id="KW-1185">Reference proteome</keyword>
<feature type="chain" id="PRO_5004901100" evidence="2">
    <location>
        <begin position="33"/>
        <end position="854"/>
    </location>
</feature>
<dbReference type="Pfam" id="PF17957">
    <property type="entry name" value="Big_7"/>
    <property type="match status" value="3"/>
</dbReference>
<reference evidence="3 4" key="1">
    <citation type="journal article" date="2014" name="Genome Announc.">
        <title>Draft Genome Sequence of the Agar-Degrading Bacterium Catenovulum sp. Strain DS-2, Isolated from Intestines of Haliotis diversicolor.</title>
        <authorList>
            <person name="Shan D."/>
            <person name="Li X."/>
            <person name="Gu Z."/>
            <person name="Wei G."/>
            <person name="Gao Z."/>
            <person name="Shao Z."/>
        </authorList>
    </citation>
    <scope>NUCLEOTIDE SEQUENCE [LARGE SCALE GENOMIC DNA]</scope>
    <source>
        <strain evidence="3 4">DS-2</strain>
    </source>
</reference>
<dbReference type="RefSeq" id="WP_051479722.1">
    <property type="nucleotide sequence ID" value="NZ_ARZY01000011.1"/>
</dbReference>
<dbReference type="eggNOG" id="COG3325">
    <property type="taxonomic scope" value="Bacteria"/>
</dbReference>
<dbReference type="Proteomes" id="UP000019276">
    <property type="component" value="Unassembled WGS sequence"/>
</dbReference>
<evidence type="ECO:0000313" key="3">
    <source>
        <dbReference type="EMBL" id="EWH10524.1"/>
    </source>
</evidence>
<evidence type="ECO:0000256" key="2">
    <source>
        <dbReference type="SAM" id="SignalP"/>
    </source>
</evidence>
<feature type="region of interest" description="Disordered" evidence="1">
    <location>
        <begin position="812"/>
        <end position="836"/>
    </location>
</feature>
<evidence type="ECO:0000313" key="4">
    <source>
        <dbReference type="Proteomes" id="UP000019276"/>
    </source>
</evidence>
<feature type="signal peptide" evidence="2">
    <location>
        <begin position="1"/>
        <end position="32"/>
    </location>
</feature>
<dbReference type="Gene3D" id="2.60.40.10">
    <property type="entry name" value="Immunoglobulins"/>
    <property type="match status" value="3"/>
</dbReference>
<comment type="caution">
    <text evidence="3">The sequence shown here is derived from an EMBL/GenBank/DDBJ whole genome shotgun (WGS) entry which is preliminary data.</text>
</comment>
<dbReference type="OrthoDB" id="315328at2"/>
<name>W7QCA6_9ALTE</name>
<proteinExistence type="predicted"/>
<dbReference type="Pfam" id="PF15892">
    <property type="entry name" value="BNR_4"/>
    <property type="match status" value="1"/>
</dbReference>
<dbReference type="AlphaFoldDB" id="W7QCA6"/>
<accession>W7QCA6</accession>
<protein>
    <submittedName>
        <fullName evidence="3">Uncharacterized protein</fullName>
    </submittedName>
</protein>
<sequence length="854" mass="94599">MIIKSNASPRLNKILASCGAGLFLMTAAVSNAAVTLESSTKIADNALHFDGTDIDGAGLSTSQMKTDSQYHYKFGRSISAHGDSVKTYKHYVFMTWYRGGKDDRHVMLTRYNSKTGSIKTIEFPHQHNGFQGNWWIGESHNTIGLAISPKNGTIHMVYDLHAYDDTSVYDNPSQAKFDDDRFKDDFFRYSYSVPGAAEAPDEEFTLEKQFVKDTSEVSEGPNDYKHLTMTGDLADKRNFASLTYPKFYETPDGELLLYMRWGGNNNGAYYFNKYDSATQKWSTFTPFNYRTQKSHGNAYNWGLYGFMKYINGKLRVGFQQRSSNNNDKYLYQNGIYYAYSDHPDGLGDWKNHKGEDMTWPLVDSDEIFVYEPGNLVETEQANKVRIVDGFDWTVTAKGDIHFIHKTKDLENNKTVYGHTYKPAGASEFITSTDFAGASNIYTSGNDIYIIGLSNSKPYVEVAKGGTNEFTRVYEATSGNFQHGVVNVKDGKVFYYLMENGSGAQRPLHLQVIDLGIEKATVSFDQTEQTVIEGYQTLSISAQAVVEDSSRTIDSVALYVNDELVSTLTSAPYQWSEQDAKLQTLPVGTHTVKAVTIDNTGLTAEAFMTINVVKPVPTVEFTQSEITLDTGYTDVNVAVEAATPDAQRSITNVSLYIDDQLVSIDDEKPYQWTQTNSALTNLSAGDYTLKAVVTDSNGDTAQASIPLKVMESKPIVSFQQSNLNLEEGYSSLSVSAVASSPVATREISQVALYVNDQLIRSDTTAPYNWGHTTAFQQELLNLPVGTHTLKAIATDNQGQTGQASITLTVTAKANDNDNSNNDGTPQEPESESSGGTPTPLLMLILILAAIRKKYR</sequence>